<evidence type="ECO:0000313" key="2">
    <source>
        <dbReference type="Proteomes" id="UP000270046"/>
    </source>
</evidence>
<dbReference type="InterPro" id="IPR005361">
    <property type="entry name" value="UPF0158"/>
</dbReference>
<keyword evidence="2" id="KW-1185">Reference proteome</keyword>
<evidence type="ECO:0000313" key="1">
    <source>
        <dbReference type="EMBL" id="AYL97738.1"/>
    </source>
</evidence>
<dbReference type="EMBL" id="CP032869">
    <property type="protein sequence ID" value="AYL97738.1"/>
    <property type="molecule type" value="Genomic_DNA"/>
</dbReference>
<dbReference type="KEGG" id="muh:HYN43_021650"/>
<dbReference type="Pfam" id="PF03682">
    <property type="entry name" value="UPF0158"/>
    <property type="match status" value="1"/>
</dbReference>
<organism evidence="1 2">
    <name type="scientific">Mucilaginibacter celer</name>
    <dbReference type="NCBI Taxonomy" id="2305508"/>
    <lineage>
        <taxon>Bacteria</taxon>
        <taxon>Pseudomonadati</taxon>
        <taxon>Bacteroidota</taxon>
        <taxon>Sphingobacteriia</taxon>
        <taxon>Sphingobacteriales</taxon>
        <taxon>Sphingobacteriaceae</taxon>
        <taxon>Mucilaginibacter</taxon>
    </lineage>
</organism>
<protein>
    <submittedName>
        <fullName evidence="1">Uncharacterized protein</fullName>
    </submittedName>
</protein>
<dbReference type="Proteomes" id="UP000270046">
    <property type="component" value="Chromosome"/>
</dbReference>
<accession>A0A494W2F2</accession>
<dbReference type="AlphaFoldDB" id="A0A494W2F2"/>
<name>A0A494W2F2_9SPHI</name>
<gene>
    <name evidence="1" type="ORF">HYN43_021650</name>
</gene>
<reference evidence="1 2" key="1">
    <citation type="submission" date="2018-10" db="EMBL/GenBank/DDBJ databases">
        <title>Genome sequencing of Mucilaginibacter sp. HYN0043.</title>
        <authorList>
            <person name="Kim M."/>
            <person name="Yi H."/>
        </authorList>
    </citation>
    <scope>NUCLEOTIDE SEQUENCE [LARGE SCALE GENOMIC DNA]</scope>
    <source>
        <strain evidence="1 2">HYN0043</strain>
    </source>
</reference>
<sequence length="125" mass="14644">MLVFLHKTTGEVVNYPDELEFSDVEDMWEDVTGKIEADRDSYIAFEPMPSSQAFRIMESFIAGIDDVRTGGVFTTAISQRKLFRHFNDLLHSYPGLRQEWFVYKAERYFEYVKDEIDFAFGSDDD</sequence>
<proteinExistence type="predicted"/>
<dbReference type="OrthoDB" id="961309at2"/>